<dbReference type="EMBL" id="BMAV01008536">
    <property type="protein sequence ID" value="GFY52196.1"/>
    <property type="molecule type" value="Genomic_DNA"/>
</dbReference>
<keyword evidence="3" id="KW-1185">Reference proteome</keyword>
<organism evidence="1 3">
    <name type="scientific">Trichonephila inaurata madagascariensis</name>
    <dbReference type="NCBI Taxonomy" id="2747483"/>
    <lineage>
        <taxon>Eukaryota</taxon>
        <taxon>Metazoa</taxon>
        <taxon>Ecdysozoa</taxon>
        <taxon>Arthropoda</taxon>
        <taxon>Chelicerata</taxon>
        <taxon>Arachnida</taxon>
        <taxon>Araneae</taxon>
        <taxon>Araneomorphae</taxon>
        <taxon>Entelegynae</taxon>
        <taxon>Araneoidea</taxon>
        <taxon>Nephilidae</taxon>
        <taxon>Trichonephila</taxon>
        <taxon>Trichonephila inaurata</taxon>
    </lineage>
</organism>
<name>A0A8X6IPJ2_9ARAC</name>
<reference evidence="1" key="1">
    <citation type="submission" date="2020-08" db="EMBL/GenBank/DDBJ databases">
        <title>Multicomponent nature underlies the extraordinary mechanical properties of spider dragline silk.</title>
        <authorList>
            <person name="Kono N."/>
            <person name="Nakamura H."/>
            <person name="Mori M."/>
            <person name="Yoshida Y."/>
            <person name="Ohtoshi R."/>
            <person name="Malay A.D."/>
            <person name="Moran D.A.P."/>
            <person name="Tomita M."/>
            <person name="Numata K."/>
            <person name="Arakawa K."/>
        </authorList>
    </citation>
    <scope>NUCLEOTIDE SEQUENCE</scope>
</reference>
<dbReference type="AlphaFoldDB" id="A0A8X6IPJ2"/>
<sequence length="73" mass="8348">MALCRRKRIVTPDKILTNKESGDEFSVVNSDDEGGNNRQKQGYVFVYDSHLVKMSPLFTLFCLNDDTLLTSYL</sequence>
<dbReference type="EMBL" id="BMAV01026950">
    <property type="protein sequence ID" value="GFS54772.1"/>
    <property type="molecule type" value="Genomic_DNA"/>
</dbReference>
<evidence type="ECO:0000313" key="3">
    <source>
        <dbReference type="Proteomes" id="UP000886998"/>
    </source>
</evidence>
<gene>
    <name evidence="1" type="ORF">TNIN_163191</name>
    <name evidence="2" type="ORF">TNIN_422341</name>
</gene>
<accession>A0A8X6IPJ2</accession>
<evidence type="ECO:0000313" key="1">
    <source>
        <dbReference type="EMBL" id="GFS54772.1"/>
    </source>
</evidence>
<protein>
    <submittedName>
        <fullName evidence="1">Uncharacterized protein</fullName>
    </submittedName>
</protein>
<evidence type="ECO:0000313" key="2">
    <source>
        <dbReference type="EMBL" id="GFY52196.1"/>
    </source>
</evidence>
<comment type="caution">
    <text evidence="1">The sequence shown here is derived from an EMBL/GenBank/DDBJ whole genome shotgun (WGS) entry which is preliminary data.</text>
</comment>
<dbReference type="Proteomes" id="UP000886998">
    <property type="component" value="Unassembled WGS sequence"/>
</dbReference>
<proteinExistence type="predicted"/>